<keyword evidence="3" id="KW-0813">Transport</keyword>
<dbReference type="Pfam" id="PF01497">
    <property type="entry name" value="Peripla_BP_2"/>
    <property type="match status" value="1"/>
</dbReference>
<evidence type="ECO:0000259" key="7">
    <source>
        <dbReference type="PROSITE" id="PS50983"/>
    </source>
</evidence>
<proteinExistence type="inferred from homology"/>
<dbReference type="PROSITE" id="PS50983">
    <property type="entry name" value="FE_B12_PBP"/>
    <property type="match status" value="1"/>
</dbReference>
<evidence type="ECO:0000256" key="1">
    <source>
        <dbReference type="ARBA" id="ARBA00004196"/>
    </source>
</evidence>
<comment type="similarity">
    <text evidence="2">Belongs to the bacterial solute-binding protein 8 family.</text>
</comment>
<keyword evidence="5 6" id="KW-0732">Signal</keyword>
<sequence length="304" mass="32978">MRTILCALAIASLTATAGFAREVTHALGTTEVPDAPTRVVVLEFSFVDALAAVDLAPVGIADDNKRERIQPVLTAVIGDDWTSVGTRKTPSLEVIASLQPDLIIADKTRHEAIYDTLGQIAPTVVYDSLTGDYPAVLEEAARIGEAVGRSGEMTEFLEQHRQRMAAIRDEIADRVAGREAQFAVINGNGLWLHSPQSYVGSLLDYFGFAPAMTATGADSYGDLYQQVTLEQVSELDPGVMILGKTEGEHTLDQDWQAEALWQEIEAVRSGNVFDVSSDLWSRSRGMLTAEATAKDIREIAQTLK</sequence>
<feature type="domain" description="Fe/B12 periplasmic-binding" evidence="7">
    <location>
        <begin position="38"/>
        <end position="304"/>
    </location>
</feature>
<dbReference type="AlphaFoldDB" id="A0AAU8ALS9"/>
<protein>
    <submittedName>
        <fullName evidence="8">Fe(3+) dicitrate ABC transporter substrate-binding protein</fullName>
    </submittedName>
</protein>
<keyword evidence="4" id="KW-0408">Iron</keyword>
<evidence type="ECO:0000256" key="3">
    <source>
        <dbReference type="ARBA" id="ARBA00022448"/>
    </source>
</evidence>
<dbReference type="GO" id="GO:0030288">
    <property type="term" value="C:outer membrane-bounded periplasmic space"/>
    <property type="evidence" value="ECO:0007669"/>
    <property type="project" value="TreeGrafter"/>
</dbReference>
<keyword evidence="4" id="KW-0410">Iron transport</keyword>
<dbReference type="RefSeq" id="WP_353474312.1">
    <property type="nucleotide sequence ID" value="NZ_CP123385.1"/>
</dbReference>
<dbReference type="InterPro" id="IPR051313">
    <property type="entry name" value="Bact_iron-sidero_bind"/>
</dbReference>
<keyword evidence="4" id="KW-0406">Ion transport</keyword>
<name>A0AAU8ALS9_9RHOB</name>
<dbReference type="EMBL" id="CP123385">
    <property type="protein sequence ID" value="XCC95459.1"/>
    <property type="molecule type" value="Genomic_DNA"/>
</dbReference>
<feature type="chain" id="PRO_5043571663" evidence="6">
    <location>
        <begin position="21"/>
        <end position="304"/>
    </location>
</feature>
<dbReference type="Gene3D" id="3.40.50.1980">
    <property type="entry name" value="Nitrogenase molybdenum iron protein domain"/>
    <property type="match status" value="2"/>
</dbReference>
<feature type="signal peptide" evidence="6">
    <location>
        <begin position="1"/>
        <end position="20"/>
    </location>
</feature>
<comment type="subcellular location">
    <subcellularLocation>
        <location evidence="1">Cell envelope</location>
    </subcellularLocation>
</comment>
<gene>
    <name evidence="8" type="ORF">PVT71_20470</name>
</gene>
<dbReference type="SUPFAM" id="SSF53807">
    <property type="entry name" value="Helical backbone' metal receptor"/>
    <property type="match status" value="1"/>
</dbReference>
<evidence type="ECO:0000256" key="2">
    <source>
        <dbReference type="ARBA" id="ARBA00008814"/>
    </source>
</evidence>
<accession>A0AAU8ALS9</accession>
<dbReference type="InterPro" id="IPR002491">
    <property type="entry name" value="ABC_transptr_periplasmic_BD"/>
</dbReference>
<evidence type="ECO:0000256" key="6">
    <source>
        <dbReference type="SAM" id="SignalP"/>
    </source>
</evidence>
<evidence type="ECO:0000313" key="8">
    <source>
        <dbReference type="EMBL" id="XCC95459.1"/>
    </source>
</evidence>
<reference evidence="8" key="1">
    <citation type="submission" date="2023-02" db="EMBL/GenBank/DDBJ databases">
        <title>Description and genomic characterization of Salipiger bruguierae sp. nov., isolated from the sediment of mangrove plant Bruguiera sexangula.</title>
        <authorList>
            <person name="Long M."/>
        </authorList>
    </citation>
    <scope>NUCLEOTIDE SEQUENCE</scope>
    <source>
        <strain evidence="8">H15</strain>
    </source>
</reference>
<dbReference type="GO" id="GO:1901678">
    <property type="term" value="P:iron coordination entity transport"/>
    <property type="evidence" value="ECO:0007669"/>
    <property type="project" value="UniProtKB-ARBA"/>
</dbReference>
<dbReference type="PANTHER" id="PTHR30532">
    <property type="entry name" value="IRON III DICITRATE-BINDING PERIPLASMIC PROTEIN"/>
    <property type="match status" value="1"/>
</dbReference>
<dbReference type="PANTHER" id="PTHR30532:SF29">
    <property type="entry name" value="FE(3+) DICITRATE-BINDING PERIPLASMIC PROTEIN"/>
    <property type="match status" value="1"/>
</dbReference>
<dbReference type="NCBIfam" id="NF008501">
    <property type="entry name" value="PRK11411.1"/>
    <property type="match status" value="1"/>
</dbReference>
<organism evidence="8">
    <name type="scientific">Alloyangia sp. H15</name>
    <dbReference type="NCBI Taxonomy" id="3029062"/>
    <lineage>
        <taxon>Bacteria</taxon>
        <taxon>Pseudomonadati</taxon>
        <taxon>Pseudomonadota</taxon>
        <taxon>Alphaproteobacteria</taxon>
        <taxon>Rhodobacterales</taxon>
        <taxon>Roseobacteraceae</taxon>
        <taxon>Alloyangia</taxon>
    </lineage>
</organism>
<dbReference type="CDD" id="cd01146">
    <property type="entry name" value="FhuD"/>
    <property type="match status" value="1"/>
</dbReference>
<evidence type="ECO:0000256" key="4">
    <source>
        <dbReference type="ARBA" id="ARBA00022496"/>
    </source>
</evidence>
<evidence type="ECO:0000256" key="5">
    <source>
        <dbReference type="ARBA" id="ARBA00022729"/>
    </source>
</evidence>